<feature type="compositionally biased region" description="Low complexity" evidence="1">
    <location>
        <begin position="168"/>
        <end position="180"/>
    </location>
</feature>
<evidence type="ECO:0000313" key="3">
    <source>
        <dbReference type="Proteomes" id="UP001204439"/>
    </source>
</evidence>
<dbReference type="RefSeq" id="WP_063968410.1">
    <property type="nucleotide sequence ID" value="NZ_JAMXLT020000011.1"/>
</dbReference>
<reference evidence="2 3" key="1">
    <citation type="submission" date="2023-11" db="EMBL/GenBank/DDBJ databases">
        <title>First isolation, identification, and characterization of non-pathogenic Epilithonimonas ginsengisoli isolated from diseased farmed rainbow trout (Oncorhynchus mykiss) in Chile.</title>
        <authorList>
            <person name="Miranda C.D."/>
            <person name="Irgang R."/>
            <person name="Concha C."/>
            <person name="Rojas R."/>
            <person name="Avendano R."/>
        </authorList>
    </citation>
    <scope>NUCLEOTIDE SEQUENCE [LARGE SCALE GENOMIC DNA]</scope>
    <source>
        <strain evidence="2 3">FP99</strain>
    </source>
</reference>
<evidence type="ECO:0000313" key="2">
    <source>
        <dbReference type="EMBL" id="MDW8548855.1"/>
    </source>
</evidence>
<feature type="region of interest" description="Disordered" evidence="1">
    <location>
        <begin position="161"/>
        <end position="198"/>
    </location>
</feature>
<keyword evidence="3" id="KW-1185">Reference proteome</keyword>
<dbReference type="Proteomes" id="UP001204439">
    <property type="component" value="Unassembled WGS sequence"/>
</dbReference>
<proteinExistence type="predicted"/>
<feature type="region of interest" description="Disordered" evidence="1">
    <location>
        <begin position="26"/>
        <end position="51"/>
    </location>
</feature>
<evidence type="ECO:0000256" key="1">
    <source>
        <dbReference type="SAM" id="MobiDB-lite"/>
    </source>
</evidence>
<feature type="compositionally biased region" description="Basic and acidic residues" evidence="1">
    <location>
        <begin position="189"/>
        <end position="198"/>
    </location>
</feature>
<comment type="caution">
    <text evidence="2">The sequence shown here is derived from an EMBL/GenBank/DDBJ whole genome shotgun (WGS) entry which is preliminary data.</text>
</comment>
<accession>A0ABU4JGP7</accession>
<sequence>MKKHLITRALILVPVAFLTLQCNKKETSPTPEPQKLSLSDTVTAKPKLEQQDQKDTAEKIAHYIASEYLTSGDLKAIPMNDRKFRHQQIDLNGDGKMEVFVSFYTPYFCGTGGCTVLLLDDHLKPITKFTVTTPPLYADPEMKNGWKTLYVQDGKAWKSLTDENGKYPSNPSLLPASSNEPSEEAQGIFEDKQAEHNF</sequence>
<protein>
    <recommendedName>
        <fullName evidence="4">Lipoprotein</fullName>
    </recommendedName>
</protein>
<name>A0ABU4JGP7_9FLAO</name>
<organism evidence="2 3">
    <name type="scientific">Epilithonimonas ginsengisoli</name>
    <dbReference type="NCBI Taxonomy" id="1245592"/>
    <lineage>
        <taxon>Bacteria</taxon>
        <taxon>Pseudomonadati</taxon>
        <taxon>Bacteroidota</taxon>
        <taxon>Flavobacteriia</taxon>
        <taxon>Flavobacteriales</taxon>
        <taxon>Weeksellaceae</taxon>
        <taxon>Chryseobacterium group</taxon>
        <taxon>Epilithonimonas</taxon>
    </lineage>
</organism>
<gene>
    <name evidence="2" type="ORF">NG800_008030</name>
</gene>
<dbReference type="EMBL" id="JAMXLT020000011">
    <property type="protein sequence ID" value="MDW8548855.1"/>
    <property type="molecule type" value="Genomic_DNA"/>
</dbReference>
<evidence type="ECO:0008006" key="4">
    <source>
        <dbReference type="Google" id="ProtNLM"/>
    </source>
</evidence>